<dbReference type="Proteomes" id="UP000267096">
    <property type="component" value="Unassembled WGS sequence"/>
</dbReference>
<name>A0A0M3KJ56_ANISI</name>
<keyword evidence="5 8" id="KW-0103">Bromodomain</keyword>
<accession>A0A0M3KJ56</accession>
<keyword evidence="12" id="KW-1185">Reference proteome</keyword>
<dbReference type="OrthoDB" id="784962at2759"/>
<dbReference type="PROSITE" id="PS00633">
    <property type="entry name" value="BROMODOMAIN_1"/>
    <property type="match status" value="1"/>
</dbReference>
<dbReference type="PANTHER" id="PTHR16062">
    <property type="entry name" value="SWI/SNF-RELATED"/>
    <property type="match status" value="1"/>
</dbReference>
<dbReference type="EMBL" id="UYRR01039512">
    <property type="protein sequence ID" value="VDK76623.1"/>
    <property type="molecule type" value="Genomic_DNA"/>
</dbReference>
<evidence type="ECO:0000256" key="9">
    <source>
        <dbReference type="SAM" id="MobiDB-lite"/>
    </source>
</evidence>
<gene>
    <name evidence="11" type="ORF">ASIM_LOCUS20405</name>
</gene>
<dbReference type="Gene3D" id="1.20.920.10">
    <property type="entry name" value="Bromodomain-like"/>
    <property type="match status" value="1"/>
</dbReference>
<dbReference type="PRINTS" id="PR00503">
    <property type="entry name" value="BROMODOMAIN"/>
</dbReference>
<dbReference type="SUPFAM" id="SSF47370">
    <property type="entry name" value="Bromodomain"/>
    <property type="match status" value="1"/>
</dbReference>
<evidence type="ECO:0000256" key="4">
    <source>
        <dbReference type="ARBA" id="ARBA00023015"/>
    </source>
</evidence>
<feature type="compositionally biased region" description="Polar residues" evidence="9">
    <location>
        <begin position="1"/>
        <end position="13"/>
    </location>
</feature>
<evidence type="ECO:0000256" key="1">
    <source>
        <dbReference type="ARBA" id="ARBA00004123"/>
    </source>
</evidence>
<sequence length="260" mass="29910">MNICTPSSVNNSNNKHRQANHTANRVSKPGRKTMNELQTRYRDKLLALWNSAFCFMDGTRRVIDAFMVLPSRHDYPQYYDVIEKPVDMNIIKGKIDADEVYISSDELITDIKLLFNNARTFNEPGSQIYRDSSKLESVVMSTLASFNDAPLFSPNYMKQKYGWVNTKLPSKHRARRSNAERLEQDSDNLSHDAELHSIRDASASVSVSTSNARAMQCGEYQQMIDLYSLIKNLKDHRGRLLSSAFLELPSKLVRFYCLFY</sequence>
<feature type="region of interest" description="Disordered" evidence="9">
    <location>
        <begin position="1"/>
        <end position="29"/>
    </location>
</feature>
<reference evidence="13" key="1">
    <citation type="submission" date="2017-02" db="UniProtKB">
        <authorList>
            <consortium name="WormBaseParasite"/>
        </authorList>
    </citation>
    <scope>IDENTIFICATION</scope>
</reference>
<protein>
    <submittedName>
        <fullName evidence="13">Protein polybromo-1 (inferred by orthology to a human protein)</fullName>
    </submittedName>
</protein>
<dbReference type="WBParaSite" id="ASIM_0002102801-mRNA-1">
    <property type="protein sequence ID" value="ASIM_0002102801-mRNA-1"/>
    <property type="gene ID" value="ASIM_0002102801"/>
</dbReference>
<dbReference type="PROSITE" id="PS50014">
    <property type="entry name" value="BROMODOMAIN_2"/>
    <property type="match status" value="1"/>
</dbReference>
<dbReference type="InterPro" id="IPR001487">
    <property type="entry name" value="Bromodomain"/>
</dbReference>
<keyword evidence="2" id="KW-0677">Repeat</keyword>
<feature type="domain" description="Bromo" evidence="10">
    <location>
        <begin position="58"/>
        <end position="129"/>
    </location>
</feature>
<dbReference type="AlphaFoldDB" id="A0A0M3KJ56"/>
<keyword evidence="7" id="KW-0539">Nucleus</keyword>
<dbReference type="InterPro" id="IPR018359">
    <property type="entry name" value="Bromodomain_CS"/>
</dbReference>
<dbReference type="GO" id="GO:0003682">
    <property type="term" value="F:chromatin binding"/>
    <property type="evidence" value="ECO:0007669"/>
    <property type="project" value="TreeGrafter"/>
</dbReference>
<keyword evidence="3" id="KW-0156">Chromatin regulator</keyword>
<proteinExistence type="predicted"/>
<keyword evidence="4" id="KW-0805">Transcription regulation</keyword>
<evidence type="ECO:0000313" key="11">
    <source>
        <dbReference type="EMBL" id="VDK76623.1"/>
    </source>
</evidence>
<evidence type="ECO:0000256" key="5">
    <source>
        <dbReference type="ARBA" id="ARBA00023117"/>
    </source>
</evidence>
<evidence type="ECO:0000313" key="13">
    <source>
        <dbReference type="WBParaSite" id="ASIM_0002102801-mRNA-1"/>
    </source>
</evidence>
<keyword evidence="6" id="KW-0804">Transcription</keyword>
<dbReference type="InterPro" id="IPR036427">
    <property type="entry name" value="Bromodomain-like_sf"/>
</dbReference>
<evidence type="ECO:0000256" key="3">
    <source>
        <dbReference type="ARBA" id="ARBA00022853"/>
    </source>
</evidence>
<reference evidence="11 12" key="2">
    <citation type="submission" date="2018-11" db="EMBL/GenBank/DDBJ databases">
        <authorList>
            <consortium name="Pathogen Informatics"/>
        </authorList>
    </citation>
    <scope>NUCLEOTIDE SEQUENCE [LARGE SCALE GENOMIC DNA]</scope>
</reference>
<dbReference type="SMART" id="SM00297">
    <property type="entry name" value="BROMO"/>
    <property type="match status" value="1"/>
</dbReference>
<evidence type="ECO:0000259" key="10">
    <source>
        <dbReference type="PROSITE" id="PS50014"/>
    </source>
</evidence>
<comment type="subcellular location">
    <subcellularLocation>
        <location evidence="1">Nucleus</location>
    </subcellularLocation>
</comment>
<dbReference type="InterPro" id="IPR037382">
    <property type="entry name" value="Rsc/polybromo"/>
</dbReference>
<evidence type="ECO:0000256" key="6">
    <source>
        <dbReference type="ARBA" id="ARBA00023163"/>
    </source>
</evidence>
<dbReference type="Pfam" id="PF00439">
    <property type="entry name" value="Bromodomain"/>
    <property type="match status" value="1"/>
</dbReference>
<evidence type="ECO:0000256" key="8">
    <source>
        <dbReference type="PROSITE-ProRule" id="PRU00035"/>
    </source>
</evidence>
<evidence type="ECO:0000313" key="12">
    <source>
        <dbReference type="Proteomes" id="UP000267096"/>
    </source>
</evidence>
<dbReference type="GO" id="GO:0006338">
    <property type="term" value="P:chromatin remodeling"/>
    <property type="evidence" value="ECO:0007669"/>
    <property type="project" value="InterPro"/>
</dbReference>
<evidence type="ECO:0000256" key="2">
    <source>
        <dbReference type="ARBA" id="ARBA00022737"/>
    </source>
</evidence>
<dbReference type="PANTHER" id="PTHR16062:SF19">
    <property type="entry name" value="PROTEIN POLYBROMO-1"/>
    <property type="match status" value="1"/>
</dbReference>
<dbReference type="GO" id="GO:0016586">
    <property type="term" value="C:RSC-type complex"/>
    <property type="evidence" value="ECO:0007669"/>
    <property type="project" value="InterPro"/>
</dbReference>
<organism evidence="13">
    <name type="scientific">Anisakis simplex</name>
    <name type="common">Herring worm</name>
    <dbReference type="NCBI Taxonomy" id="6269"/>
    <lineage>
        <taxon>Eukaryota</taxon>
        <taxon>Metazoa</taxon>
        <taxon>Ecdysozoa</taxon>
        <taxon>Nematoda</taxon>
        <taxon>Chromadorea</taxon>
        <taxon>Rhabditida</taxon>
        <taxon>Spirurina</taxon>
        <taxon>Ascaridomorpha</taxon>
        <taxon>Ascaridoidea</taxon>
        <taxon>Anisakidae</taxon>
        <taxon>Anisakis</taxon>
        <taxon>Anisakis simplex complex</taxon>
    </lineage>
</organism>
<dbReference type="GO" id="GO:0006368">
    <property type="term" value="P:transcription elongation by RNA polymerase II"/>
    <property type="evidence" value="ECO:0007669"/>
    <property type="project" value="TreeGrafter"/>
</dbReference>
<evidence type="ECO:0000256" key="7">
    <source>
        <dbReference type="ARBA" id="ARBA00023242"/>
    </source>
</evidence>